<feature type="domain" description="DUF7927" evidence="3">
    <location>
        <begin position="220"/>
        <end position="308"/>
    </location>
</feature>
<gene>
    <name evidence="4" type="ORF">HNR30_003373</name>
</gene>
<keyword evidence="5" id="KW-1185">Reference proteome</keyword>
<dbReference type="Proteomes" id="UP000530928">
    <property type="component" value="Unassembled WGS sequence"/>
</dbReference>
<proteinExistence type="predicted"/>
<feature type="signal peptide" evidence="2">
    <location>
        <begin position="1"/>
        <end position="34"/>
    </location>
</feature>
<dbReference type="InterPro" id="IPR047589">
    <property type="entry name" value="DUF11_rpt"/>
</dbReference>
<dbReference type="InterPro" id="IPR051172">
    <property type="entry name" value="Chlamydia_OmcB"/>
</dbReference>
<protein>
    <submittedName>
        <fullName evidence="4">Putative repeat protein (TIGR01451 family)</fullName>
    </submittedName>
</protein>
<evidence type="ECO:0000313" key="5">
    <source>
        <dbReference type="Proteomes" id="UP000530928"/>
    </source>
</evidence>
<dbReference type="EMBL" id="JACDUR010000003">
    <property type="protein sequence ID" value="MBA2892032.1"/>
    <property type="molecule type" value="Genomic_DNA"/>
</dbReference>
<accession>A0A7W0CIV4</accession>
<evidence type="ECO:0000259" key="3">
    <source>
        <dbReference type="Pfam" id="PF25549"/>
    </source>
</evidence>
<evidence type="ECO:0000313" key="4">
    <source>
        <dbReference type="EMBL" id="MBA2892032.1"/>
    </source>
</evidence>
<dbReference type="PANTHER" id="PTHR34819:SF3">
    <property type="entry name" value="CELL SURFACE PROTEIN"/>
    <property type="match status" value="1"/>
</dbReference>
<organism evidence="4 5">
    <name type="scientific">Nonomuraea soli</name>
    <dbReference type="NCBI Taxonomy" id="1032476"/>
    <lineage>
        <taxon>Bacteria</taxon>
        <taxon>Bacillati</taxon>
        <taxon>Actinomycetota</taxon>
        <taxon>Actinomycetes</taxon>
        <taxon>Streptosporangiales</taxon>
        <taxon>Streptosporangiaceae</taxon>
        <taxon>Nonomuraea</taxon>
    </lineage>
</organism>
<evidence type="ECO:0000256" key="2">
    <source>
        <dbReference type="SAM" id="SignalP"/>
    </source>
</evidence>
<dbReference type="Pfam" id="PF25549">
    <property type="entry name" value="DUF7927"/>
    <property type="match status" value="2"/>
</dbReference>
<comment type="caution">
    <text evidence="4">The sequence shown here is derived from an EMBL/GenBank/DDBJ whole genome shotgun (WGS) entry which is preliminary data.</text>
</comment>
<dbReference type="InterPro" id="IPR057687">
    <property type="entry name" value="DUF7927"/>
</dbReference>
<dbReference type="AlphaFoldDB" id="A0A7W0CIV4"/>
<feature type="region of interest" description="Disordered" evidence="1">
    <location>
        <begin position="52"/>
        <end position="81"/>
    </location>
</feature>
<feature type="chain" id="PRO_5031205776" evidence="2">
    <location>
        <begin position="35"/>
        <end position="308"/>
    </location>
</feature>
<dbReference type="RefSeq" id="WP_181610768.1">
    <property type="nucleotide sequence ID" value="NZ_BAABAM010000002.1"/>
</dbReference>
<feature type="domain" description="DUF7927" evidence="3">
    <location>
        <begin position="93"/>
        <end position="214"/>
    </location>
</feature>
<dbReference type="Gene3D" id="2.60.40.290">
    <property type="match status" value="1"/>
</dbReference>
<dbReference type="PANTHER" id="PTHR34819">
    <property type="entry name" value="LARGE CYSTEINE-RICH PERIPLASMIC PROTEIN OMCB"/>
    <property type="match status" value="1"/>
</dbReference>
<dbReference type="GO" id="GO:0030247">
    <property type="term" value="F:polysaccharide binding"/>
    <property type="evidence" value="ECO:0007669"/>
    <property type="project" value="InterPro"/>
</dbReference>
<reference evidence="4 5" key="1">
    <citation type="submission" date="2020-07" db="EMBL/GenBank/DDBJ databases">
        <title>Genomic Encyclopedia of Type Strains, Phase IV (KMG-IV): sequencing the most valuable type-strain genomes for metagenomic binning, comparative biology and taxonomic classification.</title>
        <authorList>
            <person name="Goeker M."/>
        </authorList>
    </citation>
    <scope>NUCLEOTIDE SEQUENCE [LARGE SCALE GENOMIC DNA]</scope>
    <source>
        <strain evidence="4 5">DSM 45533</strain>
    </source>
</reference>
<keyword evidence="2" id="KW-0732">Signal</keyword>
<evidence type="ECO:0000256" key="1">
    <source>
        <dbReference type="SAM" id="MobiDB-lite"/>
    </source>
</evidence>
<dbReference type="GO" id="GO:0004553">
    <property type="term" value="F:hydrolase activity, hydrolyzing O-glycosyl compounds"/>
    <property type="evidence" value="ECO:0007669"/>
    <property type="project" value="InterPro"/>
</dbReference>
<dbReference type="NCBIfam" id="TIGR01451">
    <property type="entry name" value="B_ant_repeat"/>
    <property type="match status" value="2"/>
</dbReference>
<name>A0A7W0CIV4_9ACTN</name>
<dbReference type="InterPro" id="IPR012291">
    <property type="entry name" value="CBM2_carb-bd_dom_sf"/>
</dbReference>
<sequence length="308" mass="31259">MTLTWTALARLAGASAVVVLASGTVATATSAAHAEVAKPVVAKPVVAKPVVRTADDPPVPKELNNTVTSPEGGCPPGSADPDCTTTVGVKSMEVEKKADKTSAKPGDTVTYTLTIKNTGTVVIDGESVTDDLSGVLDDATYEGASTSGGEVTFTAPTLTWSGEIAPAATVTVTYTVKVNGPPATGGDNKLGNVVSGPPSSNCPPGSTDPRCTTSTPIAAIKVRKTVEPTTAIKGDKVTYKITVTNTGEATYTGATFTDNLADVLDDATFNGDQDANTGNVSYTEPTVTWSGDLVKGQVATITYSVTVK</sequence>